<dbReference type="InterPro" id="IPR019193">
    <property type="entry name" value="UBQ-conj_enz_E2-bd_prot"/>
</dbReference>
<dbReference type="AlphaFoldDB" id="A0A3N4I8Z4"/>
<dbReference type="GO" id="GO:0051865">
    <property type="term" value="P:protein autoubiquitination"/>
    <property type="evidence" value="ECO:0007669"/>
    <property type="project" value="TreeGrafter"/>
</dbReference>
<name>A0A3N4I8Z4_ASCIM</name>
<dbReference type="GO" id="GO:0005634">
    <property type="term" value="C:nucleus"/>
    <property type="evidence" value="ECO:0007669"/>
    <property type="project" value="TreeGrafter"/>
</dbReference>
<gene>
    <name evidence="1" type="ORF">BJ508DRAFT_376641</name>
</gene>
<reference evidence="1 2" key="1">
    <citation type="journal article" date="2018" name="Nat. Ecol. Evol.">
        <title>Pezizomycetes genomes reveal the molecular basis of ectomycorrhizal truffle lifestyle.</title>
        <authorList>
            <person name="Murat C."/>
            <person name="Payen T."/>
            <person name="Noel B."/>
            <person name="Kuo A."/>
            <person name="Morin E."/>
            <person name="Chen J."/>
            <person name="Kohler A."/>
            <person name="Krizsan K."/>
            <person name="Balestrini R."/>
            <person name="Da Silva C."/>
            <person name="Montanini B."/>
            <person name="Hainaut M."/>
            <person name="Levati E."/>
            <person name="Barry K.W."/>
            <person name="Belfiori B."/>
            <person name="Cichocki N."/>
            <person name="Clum A."/>
            <person name="Dockter R.B."/>
            <person name="Fauchery L."/>
            <person name="Guy J."/>
            <person name="Iotti M."/>
            <person name="Le Tacon F."/>
            <person name="Lindquist E.A."/>
            <person name="Lipzen A."/>
            <person name="Malagnac F."/>
            <person name="Mello A."/>
            <person name="Molinier V."/>
            <person name="Miyauchi S."/>
            <person name="Poulain J."/>
            <person name="Riccioni C."/>
            <person name="Rubini A."/>
            <person name="Sitrit Y."/>
            <person name="Splivallo R."/>
            <person name="Traeger S."/>
            <person name="Wang M."/>
            <person name="Zifcakova L."/>
            <person name="Wipf D."/>
            <person name="Zambonelli A."/>
            <person name="Paolocci F."/>
            <person name="Nowrousian M."/>
            <person name="Ottonello S."/>
            <person name="Baldrian P."/>
            <person name="Spatafora J.W."/>
            <person name="Henrissat B."/>
            <person name="Nagy L.G."/>
            <person name="Aury J.M."/>
            <person name="Wincker P."/>
            <person name="Grigoriev I.V."/>
            <person name="Bonfante P."/>
            <person name="Martin F.M."/>
        </authorList>
    </citation>
    <scope>NUCLEOTIDE SEQUENCE [LARGE SCALE GENOMIC DNA]</scope>
    <source>
        <strain evidence="1 2">RN42</strain>
    </source>
</reference>
<dbReference type="GO" id="GO:0006513">
    <property type="term" value="P:protein monoubiquitination"/>
    <property type="evidence" value="ECO:0007669"/>
    <property type="project" value="TreeGrafter"/>
</dbReference>
<evidence type="ECO:0000313" key="1">
    <source>
        <dbReference type="EMBL" id="RPA81108.1"/>
    </source>
</evidence>
<evidence type="ECO:0000313" key="2">
    <source>
        <dbReference type="Proteomes" id="UP000275078"/>
    </source>
</evidence>
<dbReference type="GO" id="GO:0000209">
    <property type="term" value="P:protein polyubiquitination"/>
    <property type="evidence" value="ECO:0007669"/>
    <property type="project" value="TreeGrafter"/>
</dbReference>
<dbReference type="PANTHER" id="PTHR31531">
    <property type="entry name" value="E3 UBIQUITIN-PROTEIN LIGASE E3D FAMILY MEMBER"/>
    <property type="match status" value="1"/>
</dbReference>
<protein>
    <recommendedName>
        <fullName evidence="3">Ubiquitin-conjugating enzyme E2-binding protein</fullName>
    </recommendedName>
</protein>
<dbReference type="STRING" id="1160509.A0A3N4I8Z4"/>
<dbReference type="PANTHER" id="PTHR31531:SF2">
    <property type="entry name" value="E3 UBIQUITIN-PROTEIN LIGASE E3D"/>
    <property type="match status" value="1"/>
</dbReference>
<dbReference type="OrthoDB" id="386949at2759"/>
<dbReference type="GO" id="GO:0031624">
    <property type="term" value="F:ubiquitin conjugating enzyme binding"/>
    <property type="evidence" value="ECO:0007669"/>
    <property type="project" value="TreeGrafter"/>
</dbReference>
<evidence type="ECO:0008006" key="3">
    <source>
        <dbReference type="Google" id="ProtNLM"/>
    </source>
</evidence>
<sequence length="402" mass="44551">MSAPSPLQNPQPLVYVESRQNIGSVSISIEHQNPTKAELTVSPDDPSTLHVSGRTFRPFDVRLPAGVPVGTVVLPAPDSGIDAESNMTLKLPIAKDPGTALAPTRAEIVTPWSASELSACKQLSIHCANCNSVLVEKEKVTTWKDLPSKNWAEMMDFWHCHKPDDHNHDHEKEGCQGSVQKKKFGGGFEEKVGTALVGLTELMTHGEDTQGVSIREGPKTTTLACKSCRAVLGDVDERNMGLRRLNKWSIAISPRAEEKSKAYPPICFVSAQLLTLADEQAVRYFYFSNPAPTAEEPGIRLWLFHPDVGVSVYPIPSYLGDETIQPSGTVFWKKEEVIMPVRACKVMFKVEAEGGSSFKEDRVDLPKDVWNRFVQELKGSNGTLPEKDRLWTGWTVGWIRRF</sequence>
<dbReference type="GO" id="GO:0030332">
    <property type="term" value="F:cyclin binding"/>
    <property type="evidence" value="ECO:0007669"/>
    <property type="project" value="TreeGrafter"/>
</dbReference>
<dbReference type="Proteomes" id="UP000275078">
    <property type="component" value="Unassembled WGS sequence"/>
</dbReference>
<dbReference type="GO" id="GO:0005829">
    <property type="term" value="C:cytosol"/>
    <property type="evidence" value="ECO:0007669"/>
    <property type="project" value="TreeGrafter"/>
</dbReference>
<dbReference type="GO" id="GO:0043161">
    <property type="term" value="P:proteasome-mediated ubiquitin-dependent protein catabolic process"/>
    <property type="evidence" value="ECO:0007669"/>
    <property type="project" value="TreeGrafter"/>
</dbReference>
<dbReference type="GO" id="GO:0000151">
    <property type="term" value="C:ubiquitin ligase complex"/>
    <property type="evidence" value="ECO:0007669"/>
    <property type="project" value="TreeGrafter"/>
</dbReference>
<dbReference type="EMBL" id="ML119682">
    <property type="protein sequence ID" value="RPA81108.1"/>
    <property type="molecule type" value="Genomic_DNA"/>
</dbReference>
<dbReference type="Pfam" id="PF09814">
    <property type="entry name" value="HECT_2"/>
    <property type="match status" value="1"/>
</dbReference>
<dbReference type="GO" id="GO:0061630">
    <property type="term" value="F:ubiquitin protein ligase activity"/>
    <property type="evidence" value="ECO:0007669"/>
    <property type="project" value="TreeGrafter"/>
</dbReference>
<accession>A0A3N4I8Z4</accession>
<proteinExistence type="predicted"/>
<keyword evidence="2" id="KW-1185">Reference proteome</keyword>
<organism evidence="1 2">
    <name type="scientific">Ascobolus immersus RN42</name>
    <dbReference type="NCBI Taxonomy" id="1160509"/>
    <lineage>
        <taxon>Eukaryota</taxon>
        <taxon>Fungi</taxon>
        <taxon>Dikarya</taxon>
        <taxon>Ascomycota</taxon>
        <taxon>Pezizomycotina</taxon>
        <taxon>Pezizomycetes</taxon>
        <taxon>Pezizales</taxon>
        <taxon>Ascobolaceae</taxon>
        <taxon>Ascobolus</taxon>
    </lineage>
</organism>